<reference evidence="2" key="1">
    <citation type="journal article" date="2013" name="Nature">
        <title>Draft genome of the wheat A-genome progenitor Triticum urartu.</title>
        <authorList>
            <person name="Ling H.Q."/>
            <person name="Zhao S."/>
            <person name="Liu D."/>
            <person name="Wang J."/>
            <person name="Sun H."/>
            <person name="Zhang C."/>
            <person name="Fan H."/>
            <person name="Li D."/>
            <person name="Dong L."/>
            <person name="Tao Y."/>
            <person name="Gao C."/>
            <person name="Wu H."/>
            <person name="Li Y."/>
            <person name="Cui Y."/>
            <person name="Guo X."/>
            <person name="Zheng S."/>
            <person name="Wang B."/>
            <person name="Yu K."/>
            <person name="Liang Q."/>
            <person name="Yang W."/>
            <person name="Lou X."/>
            <person name="Chen J."/>
            <person name="Feng M."/>
            <person name="Jian J."/>
            <person name="Zhang X."/>
            <person name="Luo G."/>
            <person name="Jiang Y."/>
            <person name="Liu J."/>
            <person name="Wang Z."/>
            <person name="Sha Y."/>
            <person name="Zhang B."/>
            <person name="Wu H."/>
            <person name="Tang D."/>
            <person name="Shen Q."/>
            <person name="Xue P."/>
            <person name="Zou S."/>
            <person name="Wang X."/>
            <person name="Liu X."/>
            <person name="Wang F."/>
            <person name="Yang Y."/>
            <person name="An X."/>
            <person name="Dong Z."/>
            <person name="Zhang K."/>
            <person name="Zhang X."/>
            <person name="Luo M.C."/>
            <person name="Dvorak J."/>
            <person name="Tong Y."/>
            <person name="Wang J."/>
            <person name="Yang H."/>
            <person name="Li Z."/>
            <person name="Wang D."/>
            <person name="Zhang A."/>
            <person name="Wang J."/>
        </authorList>
    </citation>
    <scope>NUCLEOTIDE SEQUENCE</scope>
    <source>
        <strain evidence="2">cv. G1812</strain>
    </source>
</reference>
<dbReference type="Gramene" id="TuG1812G0300005521.01.T01">
    <property type="protein sequence ID" value="TuG1812G0300005521.01.T01.cds441636"/>
    <property type="gene ID" value="TuG1812G0300005521.01"/>
</dbReference>
<dbReference type="PANTHER" id="PTHR34396">
    <property type="entry name" value="OS03G0264950 PROTEIN-RELATED"/>
    <property type="match status" value="1"/>
</dbReference>
<dbReference type="PANTHER" id="PTHR34396:SF25">
    <property type="entry name" value="BOUNDARY ELEMENT ASSOCIATED FACTOR"/>
    <property type="match status" value="1"/>
</dbReference>
<evidence type="ECO:0000313" key="1">
    <source>
        <dbReference type="EnsemblPlants" id="TuG1812G0300005521.01.T01.cds441636"/>
    </source>
</evidence>
<dbReference type="InterPro" id="IPR036236">
    <property type="entry name" value="Znf_C2H2_sf"/>
</dbReference>
<reference evidence="1" key="2">
    <citation type="submission" date="2018-03" db="EMBL/GenBank/DDBJ databases">
        <title>The Triticum urartu genome reveals the dynamic nature of wheat genome evolution.</title>
        <authorList>
            <person name="Ling H."/>
            <person name="Ma B."/>
            <person name="Shi X."/>
            <person name="Liu H."/>
            <person name="Dong L."/>
            <person name="Sun H."/>
            <person name="Cao Y."/>
            <person name="Gao Q."/>
            <person name="Zheng S."/>
            <person name="Li Y."/>
            <person name="Yu Y."/>
            <person name="Du H."/>
            <person name="Qi M."/>
            <person name="Li Y."/>
            <person name="Yu H."/>
            <person name="Cui Y."/>
            <person name="Wang N."/>
            <person name="Chen C."/>
            <person name="Wu H."/>
            <person name="Zhao Y."/>
            <person name="Zhang J."/>
            <person name="Li Y."/>
            <person name="Zhou W."/>
            <person name="Zhang B."/>
            <person name="Hu W."/>
            <person name="Eijk M."/>
            <person name="Tang J."/>
            <person name="Witsenboer H."/>
            <person name="Zhao S."/>
            <person name="Li Z."/>
            <person name="Zhang A."/>
            <person name="Wang D."/>
            <person name="Liang C."/>
        </authorList>
    </citation>
    <scope>NUCLEOTIDE SEQUENCE [LARGE SCALE GENOMIC DNA]</scope>
    <source>
        <strain evidence="1">cv. G1812</strain>
    </source>
</reference>
<organism evidence="1 2">
    <name type="scientific">Triticum urartu</name>
    <name type="common">Red wild einkorn</name>
    <name type="synonym">Crithodium urartu</name>
    <dbReference type="NCBI Taxonomy" id="4572"/>
    <lineage>
        <taxon>Eukaryota</taxon>
        <taxon>Viridiplantae</taxon>
        <taxon>Streptophyta</taxon>
        <taxon>Embryophyta</taxon>
        <taxon>Tracheophyta</taxon>
        <taxon>Spermatophyta</taxon>
        <taxon>Magnoliopsida</taxon>
        <taxon>Liliopsida</taxon>
        <taxon>Poales</taxon>
        <taxon>Poaceae</taxon>
        <taxon>BOP clade</taxon>
        <taxon>Pooideae</taxon>
        <taxon>Triticodae</taxon>
        <taxon>Triticeae</taxon>
        <taxon>Triticinae</taxon>
        <taxon>Triticum</taxon>
    </lineage>
</organism>
<keyword evidence="2" id="KW-1185">Reference proteome</keyword>
<dbReference type="Proteomes" id="UP000015106">
    <property type="component" value="Chromosome 3"/>
</dbReference>
<sequence>DEEEDGADEGHAVGSKRKLTSIVWVDFKKVRVRGIWKAQCLHCKKKLGGESKNGTKHLHVHLASCTMKKVNSNGKTLSQSSLRFNSSSHGKVYVENYTFDQDYARKMLASMIVLHEYPLSIVDHTGFRRFISALKPLFNMVTRNTIRYVLC</sequence>
<dbReference type="GO" id="GO:1990837">
    <property type="term" value="F:sequence-specific double-stranded DNA binding"/>
    <property type="evidence" value="ECO:0007669"/>
    <property type="project" value="TreeGrafter"/>
</dbReference>
<dbReference type="GO" id="GO:0006357">
    <property type="term" value="P:regulation of transcription by RNA polymerase II"/>
    <property type="evidence" value="ECO:0007669"/>
    <property type="project" value="TreeGrafter"/>
</dbReference>
<dbReference type="SMART" id="SM00614">
    <property type="entry name" value="ZnF_BED"/>
    <property type="match status" value="1"/>
</dbReference>
<evidence type="ECO:0000313" key="2">
    <source>
        <dbReference type="Proteomes" id="UP000015106"/>
    </source>
</evidence>
<dbReference type="AlphaFoldDB" id="A0A8R7U149"/>
<reference evidence="1" key="3">
    <citation type="submission" date="2022-06" db="UniProtKB">
        <authorList>
            <consortium name="EnsemblPlants"/>
        </authorList>
    </citation>
    <scope>IDENTIFICATION</scope>
</reference>
<dbReference type="GO" id="GO:0005634">
    <property type="term" value="C:nucleus"/>
    <property type="evidence" value="ECO:0007669"/>
    <property type="project" value="TreeGrafter"/>
</dbReference>
<name>A0A8R7U149_TRIUA</name>
<dbReference type="SUPFAM" id="SSF57667">
    <property type="entry name" value="beta-beta-alpha zinc fingers"/>
    <property type="match status" value="1"/>
</dbReference>
<evidence type="ECO:0008006" key="3">
    <source>
        <dbReference type="Google" id="ProtNLM"/>
    </source>
</evidence>
<dbReference type="EnsemblPlants" id="TuG1812G0300005521.01.T01">
    <property type="protein sequence ID" value="TuG1812G0300005521.01.T01.cds441636"/>
    <property type="gene ID" value="TuG1812G0300005521.01"/>
</dbReference>
<accession>A0A8R7U149</accession>
<protein>
    <recommendedName>
        <fullName evidence="3">BED-type domain-containing protein</fullName>
    </recommendedName>
</protein>
<proteinExistence type="predicted"/>
<dbReference type="InterPro" id="IPR053031">
    <property type="entry name" value="Cuticle_assoc_protein"/>
</dbReference>